<keyword evidence="3" id="KW-1003">Cell membrane</keyword>
<dbReference type="InterPro" id="IPR035906">
    <property type="entry name" value="MetI-like_sf"/>
</dbReference>
<keyword evidence="2 7" id="KW-0813">Transport</keyword>
<sequence length="334" mass="36556">MRWLAFLMNRLIWLIPTLFALVTLIFILSRVMPIDPAILIAGENASHEQIEQVRNRFSLDKPLISQFAGYLKAVATGDLGDSLYTRQPVAQDLRSRLPATIELTIVSLLIAAVFGIPSGVLCGVYSNSLLDHALRIGVVAFAGLTHFWIAIQFQIIFSMNLDWLPLAGRIGDVPLHDFTGFVLLDSLLAADWQALASAIAHITLPALTIGLPTAAVVQRFTRNSVMNMMDTPFLRYQEAMGLSRGIIIWKYLLRSSLAATVTLFGLTAGIMLAGVVTVETIFDWPGTGNYAVRSIMYSDYNAVMGFTLLAGTLFVLLSVSVDIIQALIDPRGVT</sequence>
<evidence type="ECO:0000313" key="10">
    <source>
        <dbReference type="Proteomes" id="UP000320653"/>
    </source>
</evidence>
<reference evidence="9 10" key="1">
    <citation type="submission" date="2019-06" db="EMBL/GenBank/DDBJ databases">
        <title>Sorghum-associated microbial communities from plants grown in Nebraska, USA.</title>
        <authorList>
            <person name="Schachtman D."/>
        </authorList>
    </citation>
    <scope>NUCLEOTIDE SEQUENCE [LARGE SCALE GENOMIC DNA]</scope>
    <source>
        <strain evidence="9 10">1225</strain>
    </source>
</reference>
<keyword evidence="5 7" id="KW-1133">Transmembrane helix</keyword>
<evidence type="ECO:0000256" key="5">
    <source>
        <dbReference type="ARBA" id="ARBA00022989"/>
    </source>
</evidence>
<feature type="transmembrane region" description="Helical" evidence="7">
    <location>
        <begin position="103"/>
        <end position="124"/>
    </location>
</feature>
<dbReference type="OrthoDB" id="9805855at2"/>
<dbReference type="PANTHER" id="PTHR43163">
    <property type="entry name" value="DIPEPTIDE TRANSPORT SYSTEM PERMEASE PROTEIN DPPB-RELATED"/>
    <property type="match status" value="1"/>
</dbReference>
<evidence type="ECO:0000259" key="8">
    <source>
        <dbReference type="PROSITE" id="PS50928"/>
    </source>
</evidence>
<dbReference type="RefSeq" id="WP_145632997.1">
    <property type="nucleotide sequence ID" value="NZ_VIWP01000001.1"/>
</dbReference>
<evidence type="ECO:0000256" key="1">
    <source>
        <dbReference type="ARBA" id="ARBA00004651"/>
    </source>
</evidence>
<feature type="transmembrane region" description="Helical" evidence="7">
    <location>
        <begin position="302"/>
        <end position="328"/>
    </location>
</feature>
<evidence type="ECO:0000256" key="2">
    <source>
        <dbReference type="ARBA" id="ARBA00022448"/>
    </source>
</evidence>
<dbReference type="GO" id="GO:0005886">
    <property type="term" value="C:plasma membrane"/>
    <property type="evidence" value="ECO:0007669"/>
    <property type="project" value="UniProtKB-SubCell"/>
</dbReference>
<feature type="transmembrane region" description="Helical" evidence="7">
    <location>
        <begin position="194"/>
        <end position="217"/>
    </location>
</feature>
<comment type="similarity">
    <text evidence="7">Belongs to the binding-protein-dependent transport system permease family.</text>
</comment>
<gene>
    <name evidence="9" type="ORF">FHW37_101888</name>
</gene>
<dbReference type="InterPro" id="IPR045621">
    <property type="entry name" value="BPD_transp_1_N"/>
</dbReference>
<dbReference type="InterPro" id="IPR000515">
    <property type="entry name" value="MetI-like"/>
</dbReference>
<dbReference type="CDD" id="cd06261">
    <property type="entry name" value="TM_PBP2"/>
    <property type="match status" value="1"/>
</dbReference>
<dbReference type="Pfam" id="PF19300">
    <property type="entry name" value="BPD_transp_1_N"/>
    <property type="match status" value="1"/>
</dbReference>
<dbReference type="SUPFAM" id="SSF161098">
    <property type="entry name" value="MetI-like"/>
    <property type="match status" value="1"/>
</dbReference>
<protein>
    <submittedName>
        <fullName evidence="9">Peptide/nickel transport system permease protein</fullName>
    </submittedName>
</protein>
<keyword evidence="10" id="KW-1185">Reference proteome</keyword>
<feature type="transmembrane region" description="Helical" evidence="7">
    <location>
        <begin position="136"/>
        <end position="157"/>
    </location>
</feature>
<proteinExistence type="inferred from homology"/>
<dbReference type="AlphaFoldDB" id="A0A561R8X1"/>
<evidence type="ECO:0000256" key="3">
    <source>
        <dbReference type="ARBA" id="ARBA00022475"/>
    </source>
</evidence>
<evidence type="ECO:0000256" key="7">
    <source>
        <dbReference type="RuleBase" id="RU363032"/>
    </source>
</evidence>
<evidence type="ECO:0000313" key="9">
    <source>
        <dbReference type="EMBL" id="TWF59082.1"/>
    </source>
</evidence>
<dbReference type="Gene3D" id="1.10.3720.10">
    <property type="entry name" value="MetI-like"/>
    <property type="match status" value="1"/>
</dbReference>
<name>A0A561R8X1_9HYPH</name>
<comment type="caution">
    <text evidence="9">The sequence shown here is derived from an EMBL/GenBank/DDBJ whole genome shotgun (WGS) entry which is preliminary data.</text>
</comment>
<organism evidence="9 10">
    <name type="scientific">Neorhizobium alkalisoli</name>
    <dbReference type="NCBI Taxonomy" id="528178"/>
    <lineage>
        <taxon>Bacteria</taxon>
        <taxon>Pseudomonadati</taxon>
        <taxon>Pseudomonadota</taxon>
        <taxon>Alphaproteobacteria</taxon>
        <taxon>Hyphomicrobiales</taxon>
        <taxon>Rhizobiaceae</taxon>
        <taxon>Rhizobium/Agrobacterium group</taxon>
        <taxon>Neorhizobium</taxon>
    </lineage>
</organism>
<keyword evidence="4 7" id="KW-0812">Transmembrane</keyword>
<accession>A0A561R8X1</accession>
<evidence type="ECO:0000256" key="4">
    <source>
        <dbReference type="ARBA" id="ARBA00022692"/>
    </source>
</evidence>
<dbReference type="PROSITE" id="PS50928">
    <property type="entry name" value="ABC_TM1"/>
    <property type="match status" value="1"/>
</dbReference>
<comment type="subcellular location">
    <subcellularLocation>
        <location evidence="1 7">Cell membrane</location>
        <topology evidence="1 7">Multi-pass membrane protein</topology>
    </subcellularLocation>
</comment>
<dbReference type="Pfam" id="PF00528">
    <property type="entry name" value="BPD_transp_1"/>
    <property type="match status" value="1"/>
</dbReference>
<feature type="transmembrane region" description="Helical" evidence="7">
    <location>
        <begin position="12"/>
        <end position="32"/>
    </location>
</feature>
<dbReference type="EMBL" id="VIWP01000001">
    <property type="protein sequence ID" value="TWF59082.1"/>
    <property type="molecule type" value="Genomic_DNA"/>
</dbReference>
<dbReference type="GO" id="GO:0071916">
    <property type="term" value="F:dipeptide transmembrane transporter activity"/>
    <property type="evidence" value="ECO:0007669"/>
    <property type="project" value="TreeGrafter"/>
</dbReference>
<feature type="transmembrane region" description="Helical" evidence="7">
    <location>
        <begin position="257"/>
        <end position="282"/>
    </location>
</feature>
<evidence type="ECO:0000256" key="6">
    <source>
        <dbReference type="ARBA" id="ARBA00023136"/>
    </source>
</evidence>
<dbReference type="Proteomes" id="UP000320653">
    <property type="component" value="Unassembled WGS sequence"/>
</dbReference>
<keyword evidence="6 7" id="KW-0472">Membrane</keyword>
<dbReference type="PANTHER" id="PTHR43163:SF6">
    <property type="entry name" value="DIPEPTIDE TRANSPORT SYSTEM PERMEASE PROTEIN DPPB-RELATED"/>
    <property type="match status" value="1"/>
</dbReference>
<feature type="domain" description="ABC transmembrane type-1" evidence="8">
    <location>
        <begin position="97"/>
        <end position="325"/>
    </location>
</feature>